<evidence type="ECO:0000313" key="2">
    <source>
        <dbReference type="Proteomes" id="UP001059610"/>
    </source>
</evidence>
<protein>
    <submittedName>
        <fullName evidence="1">Uncharacterized protein</fullName>
    </submittedName>
</protein>
<dbReference type="Proteomes" id="UP001059610">
    <property type="component" value="Unassembled WGS sequence"/>
</dbReference>
<accession>A0ABQ5LNK5</accession>
<organism evidence="1 2">
    <name type="scientific">Pragia fontium</name>
    <dbReference type="NCBI Taxonomy" id="82985"/>
    <lineage>
        <taxon>Bacteria</taxon>
        <taxon>Pseudomonadati</taxon>
        <taxon>Pseudomonadota</taxon>
        <taxon>Gammaproteobacteria</taxon>
        <taxon>Enterobacterales</taxon>
        <taxon>Budviciaceae</taxon>
        <taxon>Pragia</taxon>
    </lineage>
</organism>
<name>A0ABQ5LNK5_9GAMM</name>
<keyword evidence="2" id="KW-1185">Reference proteome</keyword>
<reference evidence="1" key="1">
    <citation type="submission" date="2022-06" db="EMBL/GenBank/DDBJ databases">
        <title>Draft genome sequences of Pragia fontium str. JCM24417.</title>
        <authorList>
            <person name="Wakabayashi Y."/>
            <person name="Kojima K."/>
        </authorList>
    </citation>
    <scope>NUCLEOTIDE SEQUENCE</scope>
    <source>
        <strain evidence="1">JCM 24417</strain>
    </source>
</reference>
<sequence length="72" mass="8708">MIKIAYKKRTKMNKENKLRLIQLTINPVKHKLDFKMLMVKISILKNKKIKIITVVNPMNYTLFMEHTFIFNQ</sequence>
<evidence type="ECO:0000313" key="1">
    <source>
        <dbReference type="EMBL" id="GKX64447.1"/>
    </source>
</evidence>
<gene>
    <name evidence="1" type="ORF">SOASR032_30160</name>
</gene>
<proteinExistence type="predicted"/>
<comment type="caution">
    <text evidence="1">The sequence shown here is derived from an EMBL/GenBank/DDBJ whole genome shotgun (WGS) entry which is preliminary data.</text>
</comment>
<dbReference type="EMBL" id="BRLJ01000011">
    <property type="protein sequence ID" value="GKX64447.1"/>
    <property type="molecule type" value="Genomic_DNA"/>
</dbReference>